<dbReference type="Proteomes" id="UP001210865">
    <property type="component" value="Chromosome"/>
</dbReference>
<keyword evidence="1" id="KW-1133">Transmembrane helix</keyword>
<keyword evidence="1" id="KW-0472">Membrane</keyword>
<evidence type="ECO:0000256" key="1">
    <source>
        <dbReference type="SAM" id="Phobius"/>
    </source>
</evidence>
<evidence type="ECO:0000313" key="3">
    <source>
        <dbReference type="Proteomes" id="UP001210865"/>
    </source>
</evidence>
<evidence type="ECO:0000313" key="2">
    <source>
        <dbReference type="EMBL" id="WBO22463.1"/>
    </source>
</evidence>
<reference evidence="2 3" key="1">
    <citation type="submission" date="2022-12" db="EMBL/GenBank/DDBJ databases">
        <title>Sphingomonas abieness sp. nov., an endophytic bacterium isolated from Abies koreana.</title>
        <authorList>
            <person name="Jiang L."/>
            <person name="Lee J."/>
        </authorList>
    </citation>
    <scope>NUCLEOTIDE SEQUENCE [LARGE SCALE GENOMIC DNA]</scope>
    <source>
        <strain evidence="3">PAMB 00755</strain>
    </source>
</reference>
<accession>A0ABY7NLS0</accession>
<protein>
    <recommendedName>
        <fullName evidence="4">DUF4175 domain-containing protein</fullName>
    </recommendedName>
</protein>
<feature type="transmembrane region" description="Helical" evidence="1">
    <location>
        <begin position="29"/>
        <end position="47"/>
    </location>
</feature>
<proteinExistence type="predicted"/>
<keyword evidence="3" id="KW-1185">Reference proteome</keyword>
<keyword evidence="1" id="KW-0812">Transmembrane</keyword>
<evidence type="ECO:0008006" key="4">
    <source>
        <dbReference type="Google" id="ProtNLM"/>
    </source>
</evidence>
<feature type="transmembrane region" description="Helical" evidence="1">
    <location>
        <begin position="54"/>
        <end position="72"/>
    </location>
</feature>
<dbReference type="EMBL" id="CP115174">
    <property type="protein sequence ID" value="WBO22463.1"/>
    <property type="molecule type" value="Genomic_DNA"/>
</dbReference>
<organism evidence="2 3">
    <name type="scientific">Sphingomonas abietis</name>
    <dbReference type="NCBI Taxonomy" id="3012344"/>
    <lineage>
        <taxon>Bacteria</taxon>
        <taxon>Pseudomonadati</taxon>
        <taxon>Pseudomonadota</taxon>
        <taxon>Alphaproteobacteria</taxon>
        <taxon>Sphingomonadales</taxon>
        <taxon>Sphingomonadaceae</taxon>
        <taxon>Sphingomonas</taxon>
    </lineage>
</organism>
<gene>
    <name evidence="2" type="ORF">PBT88_20410</name>
</gene>
<dbReference type="RefSeq" id="WP_270077106.1">
    <property type="nucleotide sequence ID" value="NZ_CP115174.1"/>
</dbReference>
<sequence length="73" mass="7818">MFNLLSILIGLAALVPALIAFVPLFGWMYWFIIPVAVVGLAIGLLSSRNGGRNLNLVVILVGLARLMIGHGIF</sequence>
<name>A0ABY7NLS0_9SPHN</name>